<sequence>MKKASPYYSPDLKIKDPRFSIDDLQDYSLLLQAGEREFQLAVIDTKSNRCLLLEHYNLFDFSSEEEHQRLIENLFEDHHLLMAGFWHSVRFSVKNLRFSLIPAALFDKEQSAAYLRLTSPLPATDSILYYRHLKNSIITVFGAEQRFMEWLSRRYPNLKIQVIHHISAFTEGVLHSSDHSSGQDVFLLLENGLLSVLITQGNKLQYANLFRCQEPADFLRYLMMVLKQFGLDQTSTKIQLWGNVPPDSPWFRAVKPYLGNLSFGSRPPFLSFHYMFDEAADQRFFDLFSLYLCE</sequence>
<dbReference type="RefSeq" id="WP_009195562.1">
    <property type="nucleotide sequence ID" value="NZ_AODQ01000049.1"/>
</dbReference>
<organism evidence="1 2">
    <name type="scientific">Cesiribacter andamanensis AMV16</name>
    <dbReference type="NCBI Taxonomy" id="1279009"/>
    <lineage>
        <taxon>Bacteria</taxon>
        <taxon>Pseudomonadati</taxon>
        <taxon>Bacteroidota</taxon>
        <taxon>Cytophagia</taxon>
        <taxon>Cytophagales</taxon>
        <taxon>Cesiribacteraceae</taxon>
        <taxon>Cesiribacter</taxon>
    </lineage>
</organism>
<protein>
    <recommendedName>
        <fullName evidence="3">DUF3822 domain-containing protein</fullName>
    </recommendedName>
</protein>
<dbReference type="OrthoDB" id="658622at2"/>
<dbReference type="CDD" id="cd24013">
    <property type="entry name" value="ASKHA_ATPase_BT3980-like"/>
    <property type="match status" value="1"/>
</dbReference>
<evidence type="ECO:0008006" key="3">
    <source>
        <dbReference type="Google" id="ProtNLM"/>
    </source>
</evidence>
<evidence type="ECO:0000313" key="1">
    <source>
        <dbReference type="EMBL" id="EMR02692.1"/>
    </source>
</evidence>
<dbReference type="Proteomes" id="UP000011910">
    <property type="component" value="Unassembled WGS sequence"/>
</dbReference>
<comment type="caution">
    <text evidence="1">The sequence shown here is derived from an EMBL/GenBank/DDBJ whole genome shotgun (WGS) entry which is preliminary data.</text>
</comment>
<dbReference type="InterPro" id="IPR024213">
    <property type="entry name" value="DUF3822"/>
</dbReference>
<dbReference type="Gene3D" id="3.30.420.250">
    <property type="match status" value="1"/>
</dbReference>
<reference evidence="1 2" key="1">
    <citation type="journal article" date="2013" name="Genome Announc.">
        <title>Draft Genome Sequence of Cesiribacter andamanensis Strain AMV16T, Isolated from a Soil Sample from a Mud Volcano in the Andaman Islands, India.</title>
        <authorList>
            <person name="Shivaji S."/>
            <person name="Ara S."/>
            <person name="Begum Z."/>
            <person name="Srinivas T.N."/>
            <person name="Singh A."/>
            <person name="Kumar Pinnaka A."/>
        </authorList>
    </citation>
    <scope>NUCLEOTIDE SEQUENCE [LARGE SCALE GENOMIC DNA]</scope>
    <source>
        <strain evidence="1 2">AMV16</strain>
    </source>
</reference>
<keyword evidence="2" id="KW-1185">Reference proteome</keyword>
<accession>M7N5Y3</accession>
<dbReference type="EMBL" id="AODQ01000049">
    <property type="protein sequence ID" value="EMR02692.1"/>
    <property type="molecule type" value="Genomic_DNA"/>
</dbReference>
<gene>
    <name evidence="1" type="ORF">ADICEAN_02169</name>
</gene>
<dbReference type="Pfam" id="PF12864">
    <property type="entry name" value="DUF3822"/>
    <property type="match status" value="1"/>
</dbReference>
<dbReference type="Gene3D" id="3.30.420.260">
    <property type="match status" value="1"/>
</dbReference>
<proteinExistence type="predicted"/>
<dbReference type="STRING" id="1279009.ADICEAN_02169"/>
<dbReference type="AlphaFoldDB" id="M7N5Y3"/>
<name>M7N5Y3_9BACT</name>
<evidence type="ECO:0000313" key="2">
    <source>
        <dbReference type="Proteomes" id="UP000011910"/>
    </source>
</evidence>
<dbReference type="eggNOG" id="ENOG5030DYA">
    <property type="taxonomic scope" value="Bacteria"/>
</dbReference>